<keyword evidence="3" id="KW-1185">Reference proteome</keyword>
<dbReference type="Pfam" id="PF07796">
    <property type="entry name" value="DUF1638"/>
    <property type="match status" value="1"/>
</dbReference>
<comment type="caution">
    <text evidence="2">The sequence shown here is derived from an EMBL/GenBank/DDBJ whole genome shotgun (WGS) entry which is preliminary data.</text>
</comment>
<accession>A0ABT8QV02</accession>
<evidence type="ECO:0000313" key="3">
    <source>
        <dbReference type="Proteomes" id="UP001176021"/>
    </source>
</evidence>
<proteinExistence type="predicted"/>
<evidence type="ECO:0000313" key="2">
    <source>
        <dbReference type="EMBL" id="MDO0823726.1"/>
    </source>
</evidence>
<protein>
    <submittedName>
        <fullName evidence="2">DUF1638 domain-containing protein</fullName>
    </submittedName>
</protein>
<dbReference type="Proteomes" id="UP001176021">
    <property type="component" value="Unassembled WGS sequence"/>
</dbReference>
<organism evidence="2 3">
    <name type="scientific">Desulfosporosinus nitroreducens</name>
    <dbReference type="NCBI Taxonomy" id="2018668"/>
    <lineage>
        <taxon>Bacteria</taxon>
        <taxon>Bacillati</taxon>
        <taxon>Bacillota</taxon>
        <taxon>Clostridia</taxon>
        <taxon>Eubacteriales</taxon>
        <taxon>Desulfitobacteriaceae</taxon>
        <taxon>Desulfosporosinus</taxon>
    </lineage>
</organism>
<sequence length="134" mass="15693">MHDCISILMGARQDYEKEFEKCPGTIYLSKGWIDQGAEPLAEFKRYTESYGEENAQWMIDSQYSNYQRVLFIDTGVGNREELAKYSSEVAKYIKADYQERQGSLRLLEKLLHGDWDEEFVVTSPGRMVLQRNFL</sequence>
<gene>
    <name evidence="2" type="ORF">M8H41_12800</name>
</gene>
<reference evidence="2" key="1">
    <citation type="submission" date="2022-05" db="EMBL/GenBank/DDBJ databases">
        <title>Expanded diversity of anoxic marine methylotrophy in a Black Sea sulfate reducing microorganism.</title>
        <authorList>
            <person name="Fischer P.Q."/>
            <person name="Stams A.J.M."/>
            <person name="Villanueva L."/>
            <person name="Sousa D.Z."/>
        </authorList>
    </citation>
    <scope>NUCLEOTIDE SEQUENCE</scope>
    <source>
        <strain evidence="2">P130</strain>
    </source>
</reference>
<name>A0ABT8QV02_9FIRM</name>
<dbReference type="RefSeq" id="WP_302048945.1">
    <property type="nucleotide sequence ID" value="NZ_JAMJEV010000010.1"/>
</dbReference>
<feature type="domain" description="DUF1638" evidence="1">
    <location>
        <begin position="2"/>
        <end position="111"/>
    </location>
</feature>
<dbReference type="EMBL" id="JAMJEV010000010">
    <property type="protein sequence ID" value="MDO0823726.1"/>
    <property type="molecule type" value="Genomic_DNA"/>
</dbReference>
<evidence type="ECO:0000259" key="1">
    <source>
        <dbReference type="Pfam" id="PF07796"/>
    </source>
</evidence>
<dbReference type="InterPro" id="IPR012437">
    <property type="entry name" value="DUF1638"/>
</dbReference>